<protein>
    <recommendedName>
        <fullName evidence="3">EF-hand domain-containing protein</fullName>
    </recommendedName>
</protein>
<evidence type="ECO:0000313" key="4">
    <source>
        <dbReference type="Ensembl" id="ENSFCTP00005060491.1"/>
    </source>
</evidence>
<dbReference type="PANTHER" id="PTHR23049">
    <property type="entry name" value="MYOSIN REGULATORY LIGHT CHAIN 2"/>
    <property type="match status" value="1"/>
</dbReference>
<dbReference type="Ensembl" id="ENSFCTT00005090331.1">
    <property type="protein sequence ID" value="ENSFCTP00005060491.1"/>
    <property type="gene ID" value="ENSFCTG00005032680.1"/>
</dbReference>
<reference evidence="4" key="2">
    <citation type="submission" date="2025-08" db="UniProtKB">
        <authorList>
            <consortium name="Ensembl"/>
        </authorList>
    </citation>
    <scope>IDENTIFICATION</scope>
    <source>
        <strain evidence="4">breed Abyssinian</strain>
    </source>
</reference>
<dbReference type="InterPro" id="IPR050403">
    <property type="entry name" value="Myosin_RLC"/>
</dbReference>
<dbReference type="PROSITE" id="PS50222">
    <property type="entry name" value="EF_HAND_2"/>
    <property type="match status" value="1"/>
</dbReference>
<feature type="region of interest" description="Disordered" evidence="2">
    <location>
        <begin position="59"/>
        <end position="130"/>
    </location>
</feature>
<feature type="domain" description="EF-hand" evidence="3">
    <location>
        <begin position="28"/>
        <end position="63"/>
    </location>
</feature>
<evidence type="ECO:0000256" key="2">
    <source>
        <dbReference type="SAM" id="MobiDB-lite"/>
    </source>
</evidence>
<dbReference type="Pfam" id="PF13405">
    <property type="entry name" value="EF-hand_6"/>
    <property type="match status" value="1"/>
</dbReference>
<dbReference type="InterPro" id="IPR002048">
    <property type="entry name" value="EF_hand_dom"/>
</dbReference>
<dbReference type="Proteomes" id="UP000823872">
    <property type="component" value="Chromosome E1"/>
</dbReference>
<evidence type="ECO:0000313" key="5">
    <source>
        <dbReference type="Proteomes" id="UP000823872"/>
    </source>
</evidence>
<dbReference type="InterPro" id="IPR011992">
    <property type="entry name" value="EF-hand-dom_pair"/>
</dbReference>
<evidence type="ECO:0000259" key="3">
    <source>
        <dbReference type="PROSITE" id="PS50222"/>
    </source>
</evidence>
<dbReference type="Gene3D" id="1.10.238.10">
    <property type="entry name" value="EF-hand"/>
    <property type="match status" value="1"/>
</dbReference>
<feature type="compositionally biased region" description="Gly residues" evidence="2">
    <location>
        <begin position="109"/>
        <end position="118"/>
    </location>
</feature>
<sequence>MGGGGCYGSAQILKARAKSNMFAMSDQSQTQKFKEAFNVIDQNRDGFIVKEDLHDMLASLGKNPTDEGSNWRGKDRDLTPSESRGMSWNDTEGQSQLCSRPRGQQFGLNQGGQKGSRGGVSKNKSGTYYL</sequence>
<dbReference type="SUPFAM" id="SSF47473">
    <property type="entry name" value="EF-hand"/>
    <property type="match status" value="1"/>
</dbReference>
<dbReference type="GeneTree" id="ENSGT00940000153607"/>
<organism evidence="4 5">
    <name type="scientific">Felis catus</name>
    <name type="common">Cat</name>
    <name type="synonym">Felis silvestris catus</name>
    <dbReference type="NCBI Taxonomy" id="9685"/>
    <lineage>
        <taxon>Eukaryota</taxon>
        <taxon>Metazoa</taxon>
        <taxon>Chordata</taxon>
        <taxon>Craniata</taxon>
        <taxon>Vertebrata</taxon>
        <taxon>Euteleostomi</taxon>
        <taxon>Mammalia</taxon>
        <taxon>Eutheria</taxon>
        <taxon>Laurasiatheria</taxon>
        <taxon>Carnivora</taxon>
        <taxon>Feliformia</taxon>
        <taxon>Felidae</taxon>
        <taxon>Felinae</taxon>
        <taxon>Felis</taxon>
    </lineage>
</organism>
<feature type="compositionally biased region" description="Polar residues" evidence="2">
    <location>
        <begin position="80"/>
        <end position="98"/>
    </location>
</feature>
<reference evidence="4 5" key="1">
    <citation type="submission" date="2021-02" db="EMBL/GenBank/DDBJ databases">
        <title>Safari Cat Assemblies.</title>
        <authorList>
            <person name="Bredemeyer K.R."/>
            <person name="Murphy W.J."/>
        </authorList>
    </citation>
    <scope>NUCLEOTIDE SEQUENCE [LARGE SCALE GENOMIC DNA]</scope>
</reference>
<accession>A0ABI8AMG7</accession>
<dbReference type="SMART" id="SM00054">
    <property type="entry name" value="EFh"/>
    <property type="match status" value="1"/>
</dbReference>
<reference evidence="4" key="3">
    <citation type="submission" date="2025-09" db="UniProtKB">
        <authorList>
            <consortium name="Ensembl"/>
        </authorList>
    </citation>
    <scope>IDENTIFICATION</scope>
    <source>
        <strain evidence="4">breed Abyssinian</strain>
    </source>
</reference>
<evidence type="ECO:0000256" key="1">
    <source>
        <dbReference type="ARBA" id="ARBA00022737"/>
    </source>
</evidence>
<name>A0ABI8AMG7_FELCA</name>
<keyword evidence="5" id="KW-1185">Reference proteome</keyword>
<keyword evidence="1" id="KW-0677">Repeat</keyword>
<proteinExistence type="predicted"/>